<reference evidence="2" key="2">
    <citation type="submission" date="2016-06" db="EMBL/GenBank/DDBJ databases">
        <title>The genome of a short-lived fish provides insights into sex chromosome evolution and the genetic control of aging.</title>
        <authorList>
            <person name="Reichwald K."/>
            <person name="Felder M."/>
            <person name="Petzold A."/>
            <person name="Koch P."/>
            <person name="Groth M."/>
            <person name="Platzer M."/>
        </authorList>
    </citation>
    <scope>NUCLEOTIDE SEQUENCE</scope>
    <source>
        <tissue evidence="2">Brain</tissue>
    </source>
</reference>
<feature type="non-terminal residue" evidence="2">
    <location>
        <position position="1"/>
    </location>
</feature>
<sequence length="60" mass="6762">FRRDVWEFSLTTPAKLFKKPIPACLPKAKVRSAEQLQQLSEAGLPPTSETQPNVALITRR</sequence>
<feature type="non-terminal residue" evidence="2">
    <location>
        <position position="60"/>
    </location>
</feature>
<name>A0A1A8FMA1_9TELE</name>
<organism evidence="2">
    <name type="scientific">Nothobranchius korthausae</name>
    <dbReference type="NCBI Taxonomy" id="1143690"/>
    <lineage>
        <taxon>Eukaryota</taxon>
        <taxon>Metazoa</taxon>
        <taxon>Chordata</taxon>
        <taxon>Craniata</taxon>
        <taxon>Vertebrata</taxon>
        <taxon>Euteleostomi</taxon>
        <taxon>Actinopterygii</taxon>
        <taxon>Neopterygii</taxon>
        <taxon>Teleostei</taxon>
        <taxon>Neoteleostei</taxon>
        <taxon>Acanthomorphata</taxon>
        <taxon>Ovalentaria</taxon>
        <taxon>Atherinomorphae</taxon>
        <taxon>Cyprinodontiformes</taxon>
        <taxon>Nothobranchiidae</taxon>
        <taxon>Nothobranchius</taxon>
    </lineage>
</organism>
<protein>
    <submittedName>
        <fullName evidence="2">Uncharacterized protein</fullName>
    </submittedName>
</protein>
<reference evidence="2" key="1">
    <citation type="submission" date="2016-05" db="EMBL/GenBank/DDBJ databases">
        <authorList>
            <person name="Lavstsen T."/>
            <person name="Jespersen J.S."/>
        </authorList>
    </citation>
    <scope>NUCLEOTIDE SEQUENCE</scope>
    <source>
        <tissue evidence="2">Brain</tissue>
    </source>
</reference>
<dbReference type="AlphaFoldDB" id="A0A1A8FMA1"/>
<dbReference type="EMBL" id="HAEB01014023">
    <property type="protein sequence ID" value="SBQ60550.1"/>
    <property type="molecule type" value="Transcribed_RNA"/>
</dbReference>
<feature type="region of interest" description="Disordered" evidence="1">
    <location>
        <begin position="36"/>
        <end position="60"/>
    </location>
</feature>
<gene>
    <name evidence="2" type="primary">Nfu_g_1_013056</name>
</gene>
<accession>A0A1A8FMA1</accession>
<proteinExistence type="predicted"/>
<evidence type="ECO:0000256" key="1">
    <source>
        <dbReference type="SAM" id="MobiDB-lite"/>
    </source>
</evidence>
<evidence type="ECO:0000313" key="2">
    <source>
        <dbReference type="EMBL" id="SBQ60550.1"/>
    </source>
</evidence>